<accession>A0A917W7R6</accession>
<name>A0A917W7R6_9ACTN</name>
<dbReference type="InterPro" id="IPR036291">
    <property type="entry name" value="NAD(P)-bd_dom_sf"/>
</dbReference>
<feature type="domain" description="Ketoreductase" evidence="5">
    <location>
        <begin position="8"/>
        <end position="192"/>
    </location>
</feature>
<dbReference type="AlphaFoldDB" id="A0A917W7R6"/>
<evidence type="ECO:0000313" key="6">
    <source>
        <dbReference type="EMBL" id="GGL73816.1"/>
    </source>
</evidence>
<dbReference type="PANTHER" id="PTHR44196">
    <property type="entry name" value="DEHYDROGENASE/REDUCTASE SDR FAMILY MEMBER 7B"/>
    <property type="match status" value="1"/>
</dbReference>
<dbReference type="Gene3D" id="3.40.50.720">
    <property type="entry name" value="NAD(P)-binding Rossmann-like Domain"/>
    <property type="match status" value="1"/>
</dbReference>
<evidence type="ECO:0000259" key="5">
    <source>
        <dbReference type="SMART" id="SM00822"/>
    </source>
</evidence>
<dbReference type="Proteomes" id="UP000613840">
    <property type="component" value="Unassembled WGS sequence"/>
</dbReference>
<evidence type="ECO:0000256" key="4">
    <source>
        <dbReference type="SAM" id="MobiDB-lite"/>
    </source>
</evidence>
<gene>
    <name evidence="6" type="ORF">GCM10011575_35200</name>
</gene>
<evidence type="ECO:0000256" key="2">
    <source>
        <dbReference type="ARBA" id="ARBA00023002"/>
    </source>
</evidence>
<dbReference type="PRINTS" id="PR00080">
    <property type="entry name" value="SDRFAMILY"/>
</dbReference>
<proteinExistence type="inferred from homology"/>
<feature type="region of interest" description="Disordered" evidence="4">
    <location>
        <begin position="192"/>
        <end position="214"/>
    </location>
</feature>
<reference evidence="6" key="2">
    <citation type="submission" date="2020-09" db="EMBL/GenBank/DDBJ databases">
        <authorList>
            <person name="Sun Q."/>
            <person name="Zhou Y."/>
        </authorList>
    </citation>
    <scope>NUCLEOTIDE SEQUENCE</scope>
    <source>
        <strain evidence="6">CGMCC 4.7306</strain>
    </source>
</reference>
<keyword evidence="2" id="KW-0560">Oxidoreductase</keyword>
<organism evidence="6 7">
    <name type="scientific">Microlunatus endophyticus</name>
    <dbReference type="NCBI Taxonomy" id="1716077"/>
    <lineage>
        <taxon>Bacteria</taxon>
        <taxon>Bacillati</taxon>
        <taxon>Actinomycetota</taxon>
        <taxon>Actinomycetes</taxon>
        <taxon>Propionibacteriales</taxon>
        <taxon>Propionibacteriaceae</taxon>
        <taxon>Microlunatus</taxon>
    </lineage>
</organism>
<dbReference type="InterPro" id="IPR057326">
    <property type="entry name" value="KR_dom"/>
</dbReference>
<reference evidence="6" key="1">
    <citation type="journal article" date="2014" name="Int. J. Syst. Evol. Microbiol.">
        <title>Complete genome sequence of Corynebacterium casei LMG S-19264T (=DSM 44701T), isolated from a smear-ripened cheese.</title>
        <authorList>
            <consortium name="US DOE Joint Genome Institute (JGI-PGF)"/>
            <person name="Walter F."/>
            <person name="Albersmeier A."/>
            <person name="Kalinowski J."/>
            <person name="Ruckert C."/>
        </authorList>
    </citation>
    <scope>NUCLEOTIDE SEQUENCE</scope>
    <source>
        <strain evidence="6">CGMCC 4.7306</strain>
    </source>
</reference>
<dbReference type="EMBL" id="BMMZ01000009">
    <property type="protein sequence ID" value="GGL73816.1"/>
    <property type="molecule type" value="Genomic_DNA"/>
</dbReference>
<dbReference type="Pfam" id="PF00106">
    <property type="entry name" value="adh_short"/>
    <property type="match status" value="1"/>
</dbReference>
<dbReference type="PANTHER" id="PTHR44196:SF1">
    <property type="entry name" value="DEHYDROGENASE_REDUCTASE SDR FAMILY MEMBER 7B"/>
    <property type="match status" value="1"/>
</dbReference>
<dbReference type="GO" id="GO:0016491">
    <property type="term" value="F:oxidoreductase activity"/>
    <property type="evidence" value="ECO:0007669"/>
    <property type="project" value="UniProtKB-KW"/>
</dbReference>
<dbReference type="SUPFAM" id="SSF51735">
    <property type="entry name" value="NAD(P)-binding Rossmann-fold domains"/>
    <property type="match status" value="1"/>
</dbReference>
<evidence type="ECO:0000313" key="7">
    <source>
        <dbReference type="Proteomes" id="UP000613840"/>
    </source>
</evidence>
<dbReference type="CDD" id="cd05233">
    <property type="entry name" value="SDR_c"/>
    <property type="match status" value="1"/>
</dbReference>
<protein>
    <submittedName>
        <fullName evidence="6">Short-chain dehydrogenase</fullName>
    </submittedName>
</protein>
<dbReference type="InterPro" id="IPR002347">
    <property type="entry name" value="SDR_fam"/>
</dbReference>
<evidence type="ECO:0000256" key="1">
    <source>
        <dbReference type="ARBA" id="ARBA00006484"/>
    </source>
</evidence>
<sequence length="266" mass="27953">MTMNITGKVFVVTGGGNGIGRAVVLELLKRGGRVLAIDLNENALTETAEIAKAGQRLTTVTLNITDRAAVLDLAAEYDSVDGLVNLAGIIHDFEPVDELDFEVIERVMNVNFWGTVNMTKAFLPVLKRRTEASIVNVASMGSLVPVPGQSAYGASKAAVKLFTEGLYAELRSTSVAVSTVFPGGTATNITGNSGVDTRTVDPEKAKKAAGNLTTPDEAARKITDAIAHGTPRVLIGPDTRALDRLARIAPTRAVTIVAKRMAAIVG</sequence>
<comment type="caution">
    <text evidence="6">The sequence shown here is derived from an EMBL/GenBank/DDBJ whole genome shotgun (WGS) entry which is preliminary data.</text>
</comment>
<dbReference type="GO" id="GO:0016020">
    <property type="term" value="C:membrane"/>
    <property type="evidence" value="ECO:0007669"/>
    <property type="project" value="TreeGrafter"/>
</dbReference>
<dbReference type="PRINTS" id="PR00081">
    <property type="entry name" value="GDHRDH"/>
</dbReference>
<evidence type="ECO:0000256" key="3">
    <source>
        <dbReference type="RuleBase" id="RU000363"/>
    </source>
</evidence>
<keyword evidence="7" id="KW-1185">Reference proteome</keyword>
<comment type="similarity">
    <text evidence="1 3">Belongs to the short-chain dehydrogenases/reductases (SDR) family.</text>
</comment>
<dbReference type="SMART" id="SM00822">
    <property type="entry name" value="PKS_KR"/>
    <property type="match status" value="1"/>
</dbReference>